<evidence type="ECO:0000256" key="1">
    <source>
        <dbReference type="SAM" id="MobiDB-lite"/>
    </source>
</evidence>
<dbReference type="EMBL" id="JAXCGZ010018881">
    <property type="protein sequence ID" value="KAK7067300.1"/>
    <property type="molecule type" value="Genomic_DNA"/>
</dbReference>
<feature type="non-terminal residue" evidence="2">
    <location>
        <position position="1"/>
    </location>
</feature>
<feature type="region of interest" description="Disordered" evidence="1">
    <location>
        <begin position="98"/>
        <end position="118"/>
    </location>
</feature>
<gene>
    <name evidence="2" type="ORF">SK128_003978</name>
</gene>
<evidence type="ECO:0000313" key="2">
    <source>
        <dbReference type="EMBL" id="KAK7067300.1"/>
    </source>
</evidence>
<sequence length="118" mass="12760">VWLYPEEGWARASCNSHWLLKTPWWSRRHCCILEVEGTKRMTFGTGEVRHKTVCLLLRGGAHVGAVFSPVLLASGSTSALSNTGNGCEVVLKNFMAEGKEGGGSPGRGRFPSNSPSLE</sequence>
<feature type="compositionally biased region" description="Low complexity" evidence="1">
    <location>
        <begin position="107"/>
        <end position="118"/>
    </location>
</feature>
<dbReference type="AlphaFoldDB" id="A0AAN9A039"/>
<proteinExistence type="predicted"/>
<reference evidence="2 3" key="1">
    <citation type="submission" date="2023-11" db="EMBL/GenBank/DDBJ databases">
        <title>Halocaridina rubra genome assembly.</title>
        <authorList>
            <person name="Smith C."/>
        </authorList>
    </citation>
    <scope>NUCLEOTIDE SEQUENCE [LARGE SCALE GENOMIC DNA]</scope>
    <source>
        <strain evidence="2">EP-1</strain>
        <tissue evidence="2">Whole</tissue>
    </source>
</reference>
<organism evidence="2 3">
    <name type="scientific">Halocaridina rubra</name>
    <name type="common">Hawaiian red shrimp</name>
    <dbReference type="NCBI Taxonomy" id="373956"/>
    <lineage>
        <taxon>Eukaryota</taxon>
        <taxon>Metazoa</taxon>
        <taxon>Ecdysozoa</taxon>
        <taxon>Arthropoda</taxon>
        <taxon>Crustacea</taxon>
        <taxon>Multicrustacea</taxon>
        <taxon>Malacostraca</taxon>
        <taxon>Eumalacostraca</taxon>
        <taxon>Eucarida</taxon>
        <taxon>Decapoda</taxon>
        <taxon>Pleocyemata</taxon>
        <taxon>Caridea</taxon>
        <taxon>Atyoidea</taxon>
        <taxon>Atyidae</taxon>
        <taxon>Halocaridina</taxon>
    </lineage>
</organism>
<evidence type="ECO:0000313" key="3">
    <source>
        <dbReference type="Proteomes" id="UP001381693"/>
    </source>
</evidence>
<dbReference type="Proteomes" id="UP001381693">
    <property type="component" value="Unassembled WGS sequence"/>
</dbReference>
<protein>
    <submittedName>
        <fullName evidence="2">Uncharacterized protein</fullName>
    </submittedName>
</protein>
<accession>A0AAN9A039</accession>
<name>A0AAN9A039_HALRR</name>
<keyword evidence="3" id="KW-1185">Reference proteome</keyword>
<comment type="caution">
    <text evidence="2">The sequence shown here is derived from an EMBL/GenBank/DDBJ whole genome shotgun (WGS) entry which is preliminary data.</text>
</comment>